<dbReference type="Pfam" id="PF11331">
    <property type="entry name" value="Zn_ribbon_12"/>
    <property type="match status" value="1"/>
</dbReference>
<feature type="region of interest" description="Disordered" evidence="1">
    <location>
        <begin position="179"/>
        <end position="210"/>
    </location>
</feature>
<sequence length="943" mass="106387">MAHLGGGGGEARVRVVRCPNCDKLLPEIPNLALYRCGGCNAALQAKKPIPPPGSLPQRSGEGNVDYFGKLDNCLERKSGFTREEMVMVNSREGDYSHSESVVGDEDVIGEPKTAIFDAMGDDSASDFEELTKENIVRNLLKNHNWVGTSRVNSPGQDRVELLRKLDELRDHISRSCEIADRPKERRPVSRRTASSSFNDKSRRTGFPGERSPLHRVPACHSHCAEKRDMSVSNCCCPSHSLNGFPKYGDRFPRVPYSRRTQHNYRYTHLDPSPVFSNHYDSSYHQSVCSCLHCYGQHLLPPRQVPLNYVTNQRASYFKEKYGLYPVDRSSMPGSDYDERSTNSPLHSHELQTKRRAALLRKRPERSFRPIGGAAPFIVCHNCFELLQLPLEVLDMPKGKNKLRCGSCSQTMIFKHDGKTFKLFDSQPPMPMNETSENSNSLNNQTLCYEDIFDGNPAISYSEDYDSRGDNIHLADSVSPAASCQMTEREYELSYSAKMEGISKSSSSCKDVESPKAKNDSGYEELIGVNPIHSYSEYYDNSQDNIHLDDSASHTTRYEVTEREREVDMSYSLKMEGLPKSYSRRKDVESPKSNKDSGCEDHDGGDCLVSYSKDYNSRQDNIHLVSPTTSSKIEDRECGINMSYSEKMEGLSKSSSRSRDVESPENVTCQRDSDSHTELPFDGQMASRASSLRDYSCYPFINQEIDGFDEENMSENFDHTDAADINDDFRRQSNDDFRVSSEMNLSGSEYSHSGFSQDSRELRRGEDQPSIAKNGDSSFAGIFKKRFKDFSLFNQSVERSRTKVSVNGYPISDRSLKKAEKKAGPVDPGDYWYDYHAGFWGVMGRECLGIIPPFIREFNYPMRRNCADGDTGVFVNGRELHQKDLELLVKRGLPPITGQSYVVEISGKIIDEASGKKLRSLGKLAPTVEKLKRGFGMEVPEEMN</sequence>
<dbReference type="RefSeq" id="XP_020105284.1">
    <property type="nucleotide sequence ID" value="XM_020249695.1"/>
</dbReference>
<feature type="region of interest" description="Disordered" evidence="1">
    <location>
        <begin position="742"/>
        <end position="772"/>
    </location>
</feature>
<reference evidence="5" key="2">
    <citation type="submission" date="2025-08" db="UniProtKB">
        <authorList>
            <consortium name="RefSeq"/>
        </authorList>
    </citation>
    <scope>IDENTIFICATION</scope>
    <source>
        <tissue evidence="5">Leaf</tissue>
    </source>
</reference>
<dbReference type="Gramene" id="Aco006079.1.mrna1">
    <property type="protein sequence ID" value="Aco006079.1.mrna1"/>
    <property type="gene ID" value="Aco006079.1.path1"/>
</dbReference>
<feature type="compositionally biased region" description="Basic and acidic residues" evidence="1">
    <location>
        <begin position="545"/>
        <end position="567"/>
    </location>
</feature>
<proteinExistence type="predicted"/>
<feature type="compositionally biased region" description="Basic and acidic residues" evidence="1">
    <location>
        <begin position="336"/>
        <end position="351"/>
    </location>
</feature>
<feature type="region of interest" description="Disordered" evidence="1">
    <location>
        <begin position="543"/>
        <end position="602"/>
    </location>
</feature>
<dbReference type="Proteomes" id="UP000515123">
    <property type="component" value="Linkage group 16"/>
</dbReference>
<dbReference type="GeneID" id="109721885"/>
<keyword evidence="4" id="KW-1185">Reference proteome</keyword>
<evidence type="ECO:0000313" key="5">
    <source>
        <dbReference type="RefSeq" id="XP_020105284.1"/>
    </source>
</evidence>
<feature type="compositionally biased region" description="Basic and acidic residues" evidence="1">
    <location>
        <begin position="757"/>
        <end position="766"/>
    </location>
</feature>
<accession>A0A6P5GAS7</accession>
<evidence type="ECO:0000259" key="3">
    <source>
        <dbReference type="Pfam" id="PF22910"/>
    </source>
</evidence>
<dbReference type="InterPro" id="IPR021480">
    <property type="entry name" value="Zinc_ribbon_12"/>
</dbReference>
<dbReference type="GO" id="GO:1900150">
    <property type="term" value="P:regulation of defense response to fungus"/>
    <property type="evidence" value="ECO:0007669"/>
    <property type="project" value="InterPro"/>
</dbReference>
<dbReference type="PANTHER" id="PTHR31105:SF42">
    <property type="entry name" value="OS02G0258300 PROTEIN"/>
    <property type="match status" value="1"/>
</dbReference>
<dbReference type="Pfam" id="PF22910">
    <property type="entry name" value="EDR4-like_1st"/>
    <property type="match status" value="1"/>
</dbReference>
<feature type="region of interest" description="Disordered" evidence="1">
    <location>
        <begin position="332"/>
        <end position="351"/>
    </location>
</feature>
<dbReference type="OrthoDB" id="2020426at2759"/>
<reference evidence="4" key="1">
    <citation type="journal article" date="2015" name="Nat. Genet.">
        <title>The pineapple genome and the evolution of CAM photosynthesis.</title>
        <authorList>
            <person name="Ming R."/>
            <person name="VanBuren R."/>
            <person name="Wai C.M."/>
            <person name="Tang H."/>
            <person name="Schatz M.C."/>
            <person name="Bowers J.E."/>
            <person name="Lyons E."/>
            <person name="Wang M.L."/>
            <person name="Chen J."/>
            <person name="Biggers E."/>
            <person name="Zhang J."/>
            <person name="Huang L."/>
            <person name="Zhang L."/>
            <person name="Miao W."/>
            <person name="Zhang J."/>
            <person name="Ye Z."/>
            <person name="Miao C."/>
            <person name="Lin Z."/>
            <person name="Wang H."/>
            <person name="Zhou H."/>
            <person name="Yim W.C."/>
            <person name="Priest H.D."/>
            <person name="Zheng C."/>
            <person name="Woodhouse M."/>
            <person name="Edger P.P."/>
            <person name="Guyot R."/>
            <person name="Guo H.B."/>
            <person name="Guo H."/>
            <person name="Zheng G."/>
            <person name="Singh R."/>
            <person name="Sharma A."/>
            <person name="Min X."/>
            <person name="Zheng Y."/>
            <person name="Lee H."/>
            <person name="Gurtowski J."/>
            <person name="Sedlazeck F.J."/>
            <person name="Harkess A."/>
            <person name="McKain M.R."/>
            <person name="Liao Z."/>
            <person name="Fang J."/>
            <person name="Liu J."/>
            <person name="Zhang X."/>
            <person name="Zhang Q."/>
            <person name="Hu W."/>
            <person name="Qin Y."/>
            <person name="Wang K."/>
            <person name="Chen L.Y."/>
            <person name="Shirley N."/>
            <person name="Lin Y.R."/>
            <person name="Liu L.Y."/>
            <person name="Hernandez A.G."/>
            <person name="Wright C.L."/>
            <person name="Bulone V."/>
            <person name="Tuskan G.A."/>
            <person name="Heath K."/>
            <person name="Zee F."/>
            <person name="Moore P.H."/>
            <person name="Sunkar R."/>
            <person name="Leebens-Mack J.H."/>
            <person name="Mockler T."/>
            <person name="Bennetzen J.L."/>
            <person name="Freeling M."/>
            <person name="Sankoff D."/>
            <person name="Paterson A.H."/>
            <person name="Zhu X."/>
            <person name="Yang X."/>
            <person name="Smith J.A."/>
            <person name="Cushman J.C."/>
            <person name="Paull R.E."/>
            <person name="Yu Q."/>
        </authorList>
    </citation>
    <scope>NUCLEOTIDE SEQUENCE [LARGE SCALE GENOMIC DNA]</scope>
    <source>
        <strain evidence="4">cv. F153</strain>
    </source>
</reference>
<feature type="compositionally biased region" description="Polar residues" evidence="1">
    <location>
        <begin position="742"/>
        <end position="756"/>
    </location>
</feature>
<protein>
    <submittedName>
        <fullName evidence="5">Uncharacterized protein LOC109721885</fullName>
    </submittedName>
</protein>
<dbReference type="InterPro" id="IPR040244">
    <property type="entry name" value="EDR4-like"/>
</dbReference>
<gene>
    <name evidence="5" type="primary">LOC109721885</name>
</gene>
<dbReference type="AlphaFoldDB" id="A0A6P5GAS7"/>
<feature type="compositionally biased region" description="Basic and acidic residues" evidence="1">
    <location>
        <begin position="583"/>
        <end position="602"/>
    </location>
</feature>
<dbReference type="PANTHER" id="PTHR31105">
    <property type="entry name" value="EXTRA-LARGE G-PROTEIN-LIKE"/>
    <property type="match status" value="1"/>
</dbReference>
<organism evidence="4 5">
    <name type="scientific">Ananas comosus</name>
    <name type="common">Pineapple</name>
    <name type="synonym">Ananas ananas</name>
    <dbReference type="NCBI Taxonomy" id="4615"/>
    <lineage>
        <taxon>Eukaryota</taxon>
        <taxon>Viridiplantae</taxon>
        <taxon>Streptophyta</taxon>
        <taxon>Embryophyta</taxon>
        <taxon>Tracheophyta</taxon>
        <taxon>Spermatophyta</taxon>
        <taxon>Magnoliopsida</taxon>
        <taxon>Liliopsida</taxon>
        <taxon>Poales</taxon>
        <taxon>Bromeliaceae</taxon>
        <taxon>Bromelioideae</taxon>
        <taxon>Ananas</taxon>
    </lineage>
</organism>
<feature type="domain" description="Probable zinc-ribbon" evidence="2">
    <location>
        <begin position="372"/>
        <end position="413"/>
    </location>
</feature>
<name>A0A6P5GAS7_ANACO</name>
<evidence type="ECO:0000313" key="4">
    <source>
        <dbReference type="Proteomes" id="UP000515123"/>
    </source>
</evidence>
<evidence type="ECO:0000259" key="2">
    <source>
        <dbReference type="Pfam" id="PF11331"/>
    </source>
</evidence>
<dbReference type="InterPro" id="IPR055126">
    <property type="entry name" value="EDR4-like_N"/>
</dbReference>
<evidence type="ECO:0000256" key="1">
    <source>
        <dbReference type="SAM" id="MobiDB-lite"/>
    </source>
</evidence>
<feature type="domain" description="Enhanced disease resistance 4-like N-terminal" evidence="3">
    <location>
        <begin position="13"/>
        <end position="45"/>
    </location>
</feature>
<feature type="region of interest" description="Disordered" evidence="1">
    <location>
        <begin position="642"/>
        <end position="680"/>
    </location>
</feature>